<keyword evidence="9 10" id="KW-0998">Cell outer membrane</keyword>
<keyword evidence="4" id="KW-0410">Iron transport</keyword>
<evidence type="ECO:0000256" key="8">
    <source>
        <dbReference type="ARBA" id="ARBA00023136"/>
    </source>
</evidence>
<comment type="similarity">
    <text evidence="10 11">Belongs to the TonB-dependent receptor family.</text>
</comment>
<evidence type="ECO:0000256" key="11">
    <source>
        <dbReference type="RuleBase" id="RU003357"/>
    </source>
</evidence>
<dbReference type="Pfam" id="PF13715">
    <property type="entry name" value="CarbopepD_reg_2"/>
    <property type="match status" value="1"/>
</dbReference>
<dbReference type="InterPro" id="IPR036942">
    <property type="entry name" value="Beta-barrel_TonB_sf"/>
</dbReference>
<dbReference type="Pfam" id="PF07715">
    <property type="entry name" value="Plug"/>
    <property type="match status" value="1"/>
</dbReference>
<dbReference type="Gene3D" id="2.40.170.20">
    <property type="entry name" value="TonB-dependent receptor, beta-barrel domain"/>
    <property type="match status" value="1"/>
</dbReference>
<dbReference type="SUPFAM" id="SSF56935">
    <property type="entry name" value="Porins"/>
    <property type="match status" value="1"/>
</dbReference>
<dbReference type="Gene3D" id="2.60.40.1120">
    <property type="entry name" value="Carboxypeptidase-like, regulatory domain"/>
    <property type="match status" value="1"/>
</dbReference>
<keyword evidence="3 10" id="KW-1134">Transmembrane beta strand</keyword>
<dbReference type="FunFam" id="2.60.40.1120:FF:000003">
    <property type="entry name" value="Outer membrane protein Omp121"/>
    <property type="match status" value="1"/>
</dbReference>
<evidence type="ECO:0000313" key="15">
    <source>
        <dbReference type="Proteomes" id="UP001211522"/>
    </source>
</evidence>
<proteinExistence type="inferred from homology"/>
<organism evidence="14 15">
    <name type="scientific">Parabacteroides distasonis</name>
    <dbReference type="NCBI Taxonomy" id="823"/>
    <lineage>
        <taxon>Bacteria</taxon>
        <taxon>Pseudomonadati</taxon>
        <taxon>Bacteroidota</taxon>
        <taxon>Bacteroidia</taxon>
        <taxon>Bacteroidales</taxon>
        <taxon>Tannerellaceae</taxon>
        <taxon>Parabacteroides</taxon>
    </lineage>
</organism>
<dbReference type="GO" id="GO:0006826">
    <property type="term" value="P:iron ion transport"/>
    <property type="evidence" value="ECO:0007669"/>
    <property type="project" value="UniProtKB-KW"/>
</dbReference>
<evidence type="ECO:0000256" key="3">
    <source>
        <dbReference type="ARBA" id="ARBA00022452"/>
    </source>
</evidence>
<dbReference type="InterPro" id="IPR008969">
    <property type="entry name" value="CarboxyPept-like_regulatory"/>
</dbReference>
<dbReference type="NCBIfam" id="TIGR04056">
    <property type="entry name" value="OMP_RagA_SusC"/>
    <property type="match status" value="1"/>
</dbReference>
<dbReference type="NCBIfam" id="TIGR04057">
    <property type="entry name" value="SusC_RagA_signa"/>
    <property type="match status" value="1"/>
</dbReference>
<dbReference type="InterPro" id="IPR023997">
    <property type="entry name" value="TonB-dep_OMP_SusC/RagA_CS"/>
</dbReference>
<dbReference type="InterPro" id="IPR039426">
    <property type="entry name" value="TonB-dep_rcpt-like"/>
</dbReference>
<gene>
    <name evidence="14" type="ORF">PN612_18395</name>
</gene>
<comment type="caution">
    <text evidence="14">The sequence shown here is derived from an EMBL/GenBank/DDBJ whole genome shotgun (WGS) entry which is preliminary data.</text>
</comment>
<dbReference type="EMBL" id="JAQMPX010000135">
    <property type="protein sequence ID" value="MDB9140462.1"/>
    <property type="molecule type" value="Genomic_DNA"/>
</dbReference>
<feature type="chain" id="PRO_5043700619" evidence="12">
    <location>
        <begin position="28"/>
        <end position="1124"/>
    </location>
</feature>
<evidence type="ECO:0000256" key="6">
    <source>
        <dbReference type="ARBA" id="ARBA00023004"/>
    </source>
</evidence>
<dbReference type="InterPro" id="IPR037066">
    <property type="entry name" value="Plug_dom_sf"/>
</dbReference>
<dbReference type="InterPro" id="IPR000531">
    <property type="entry name" value="Beta-barrel_TonB"/>
</dbReference>
<dbReference type="Proteomes" id="UP001211522">
    <property type="component" value="Unassembled WGS sequence"/>
</dbReference>
<keyword evidence="12" id="KW-0732">Signal</keyword>
<dbReference type="AlphaFoldDB" id="A0AAW6F9X7"/>
<keyword evidence="7 11" id="KW-0798">TonB box</keyword>
<keyword evidence="5 10" id="KW-0812">Transmembrane</keyword>
<evidence type="ECO:0000256" key="12">
    <source>
        <dbReference type="SAM" id="SignalP"/>
    </source>
</evidence>
<dbReference type="InterPro" id="IPR012910">
    <property type="entry name" value="Plug_dom"/>
</dbReference>
<dbReference type="PROSITE" id="PS52016">
    <property type="entry name" value="TONB_DEPENDENT_REC_3"/>
    <property type="match status" value="1"/>
</dbReference>
<name>A0AAW6F9X7_PARDI</name>
<keyword evidence="2 10" id="KW-0813">Transport</keyword>
<evidence type="ECO:0000256" key="1">
    <source>
        <dbReference type="ARBA" id="ARBA00004571"/>
    </source>
</evidence>
<keyword evidence="8 10" id="KW-0472">Membrane</keyword>
<dbReference type="GO" id="GO:0009279">
    <property type="term" value="C:cell outer membrane"/>
    <property type="evidence" value="ECO:0007669"/>
    <property type="project" value="UniProtKB-SubCell"/>
</dbReference>
<dbReference type="RefSeq" id="WP_259010355.1">
    <property type="nucleotide sequence ID" value="NZ_JANUTI010000001.1"/>
</dbReference>
<accession>A0AAW6F9X7</accession>
<evidence type="ECO:0000256" key="2">
    <source>
        <dbReference type="ARBA" id="ARBA00022448"/>
    </source>
</evidence>
<sequence length="1124" mass="125753">MKKIRKVNRVMKISALLSLAFACTVSASTYGQNYKLSMNKQDCSISEVLKEIEKNSEYTFFLNDNQVNVNRKTSVKANNASLEEVLEQALKNTGYQYEIVDRQIIIKSKSVSSVSHPNALFQSSPRKITGQVKDALGEPIIGANVVVKGTTNGTITDIDGNFSLEVPDNAILVVSFIGYTDRTVEVGNSSKVMVSLSEDTQKLDEVVVVGYGTQKKVNLTGAISSLDAETLENRPITNSTQALQGTQGVYVNQAGAQPGADGATIRIRGQGTLNDNNPLILVDGIEFPLEAVNPNDIESISVLKDAASSAIYGSRAANGVILVKTKGGKKGKFTVDYNNYFGVQQATYLPNFVYDPVVFMEMRNQAQRNEGKLTVDYSDALIEEYKQGMLTDPIMYPQNNWLDIMYNNAFIMEHNMRFSGGDDKYTYSVSLGYGDQNGVLRGTDSNKYTLAVNTTAQVNSRLKIGANINAHYQIYNEPVAGVANLVEMTYKAQAFHPTYTADGRYADTFIRTPGHNIYRHPLALADEGENKHKSLRMLANLSAEYKLPFDIVYNLNVGLNKYDYLQSRFAPDVYEYQLKTNEEKRVVYDGQNTRHAYKGDKNDLAVTVFNTLSWGKKFNDAHDVKVLAGYSFESDDKTEFSAKVEGFLGNELHELNAGSSNPSVAGTSSRSVLMSYFGRVNYGYKDRYLFEGNFRYDGSSRFAKGNRWGIFPSFSAGWRLSEEEFMKDIPWIYNLKLRASWGQLGNERIDLFRYVDLMNLKVIKNDGSITDYNYPLNGAMQSGAAITAYNDPNITWETTTMTNVGIDASLLNGNLDFSFEFFDKRTSDILRKVTLPDQVGGLDGPIRNIGEVSNKGFELNMGYRNNIGDFRYEVNGNMTFIKNKIVSLKGQTIIDGMFILEEGKPIDSYYMLHAIGIFQSEEEIKNSPYQTAATKPGYLKFEDTNGDGKITEDDRQIRGGVIPKITYGFNINLGYKDWDLGAFFQGVTDVYTYGDRIGATPLWFGCGLPEQWLTDAWTPERGTSATLPILTTYEGCLNENFRTNDFWLRNASYLRLKNLQLSYNVPASFLKSGVVKRLKVFVNAQNLFTFSPMKDFDPEKNLKGSNWYAYPSVRTYTAGVNVTF</sequence>
<dbReference type="Pfam" id="PF07660">
    <property type="entry name" value="STN"/>
    <property type="match status" value="1"/>
</dbReference>
<dbReference type="PROSITE" id="PS51257">
    <property type="entry name" value="PROKAR_LIPOPROTEIN"/>
    <property type="match status" value="1"/>
</dbReference>
<keyword evidence="14" id="KW-0675">Receptor</keyword>
<dbReference type="SMART" id="SM00965">
    <property type="entry name" value="STN"/>
    <property type="match status" value="1"/>
</dbReference>
<dbReference type="SUPFAM" id="SSF49464">
    <property type="entry name" value="Carboxypeptidase regulatory domain-like"/>
    <property type="match status" value="1"/>
</dbReference>
<keyword evidence="4" id="KW-0406">Ion transport</keyword>
<dbReference type="Pfam" id="PF00593">
    <property type="entry name" value="TonB_dep_Rec_b-barrel"/>
    <property type="match status" value="1"/>
</dbReference>
<evidence type="ECO:0000259" key="13">
    <source>
        <dbReference type="SMART" id="SM00965"/>
    </source>
</evidence>
<evidence type="ECO:0000256" key="5">
    <source>
        <dbReference type="ARBA" id="ARBA00022692"/>
    </source>
</evidence>
<evidence type="ECO:0000256" key="9">
    <source>
        <dbReference type="ARBA" id="ARBA00023237"/>
    </source>
</evidence>
<evidence type="ECO:0000313" key="14">
    <source>
        <dbReference type="EMBL" id="MDB9140462.1"/>
    </source>
</evidence>
<comment type="subcellular location">
    <subcellularLocation>
        <location evidence="1 10">Cell outer membrane</location>
        <topology evidence="1 10">Multi-pass membrane protein</topology>
    </subcellularLocation>
</comment>
<dbReference type="Gene3D" id="2.170.130.10">
    <property type="entry name" value="TonB-dependent receptor, plug domain"/>
    <property type="match status" value="1"/>
</dbReference>
<keyword evidence="6" id="KW-0408">Iron</keyword>
<evidence type="ECO:0000256" key="10">
    <source>
        <dbReference type="PROSITE-ProRule" id="PRU01360"/>
    </source>
</evidence>
<dbReference type="InterPro" id="IPR023996">
    <property type="entry name" value="TonB-dep_OMP_SusC/RagA"/>
</dbReference>
<evidence type="ECO:0000256" key="4">
    <source>
        <dbReference type="ARBA" id="ARBA00022496"/>
    </source>
</evidence>
<dbReference type="InterPro" id="IPR011662">
    <property type="entry name" value="Secretin/TonB_short_N"/>
</dbReference>
<reference evidence="14" key="1">
    <citation type="submission" date="2023-01" db="EMBL/GenBank/DDBJ databases">
        <title>Human gut microbiome strain richness.</title>
        <authorList>
            <person name="Chen-Liaw A."/>
        </authorList>
    </citation>
    <scope>NUCLEOTIDE SEQUENCE</scope>
    <source>
        <strain evidence="14">D35st1_E5_D35t1_190705</strain>
    </source>
</reference>
<feature type="domain" description="Secretin/TonB short N-terminal" evidence="13">
    <location>
        <begin position="58"/>
        <end position="109"/>
    </location>
</feature>
<evidence type="ECO:0000256" key="7">
    <source>
        <dbReference type="ARBA" id="ARBA00023077"/>
    </source>
</evidence>
<feature type="signal peptide" evidence="12">
    <location>
        <begin position="1"/>
        <end position="27"/>
    </location>
</feature>
<protein>
    <submittedName>
        <fullName evidence="14">TonB-dependent receptor</fullName>
    </submittedName>
</protein>
<dbReference type="FunFam" id="2.170.130.10:FF:000003">
    <property type="entry name" value="SusC/RagA family TonB-linked outer membrane protein"/>
    <property type="match status" value="1"/>
</dbReference>